<dbReference type="GO" id="GO:0097355">
    <property type="term" value="P:protein localization to heterochromatin"/>
    <property type="evidence" value="ECO:0007669"/>
    <property type="project" value="TreeGrafter"/>
</dbReference>
<feature type="domain" description="TASOR PIN" evidence="3">
    <location>
        <begin position="192"/>
        <end position="247"/>
    </location>
</feature>
<evidence type="ECO:0000259" key="2">
    <source>
        <dbReference type="Pfam" id="PF23314"/>
    </source>
</evidence>
<dbReference type="GO" id="GO:0003682">
    <property type="term" value="F:chromatin binding"/>
    <property type="evidence" value="ECO:0007669"/>
    <property type="project" value="TreeGrafter"/>
</dbReference>
<dbReference type="Pfam" id="PF24630">
    <property type="entry name" value="PIN_TASOR"/>
    <property type="match status" value="1"/>
</dbReference>
<sequence>MRASPPPRQAPHSLPHLGPAKEQGPPRRTPRPDGARAGTELEPGGRQPPLAEVPLAQSPGPPDSGPASISSLISQLKPEVFSSLVEIIKDVQKNAVKFYIHTQEEESPVCQEIKEYLIRLGNVECNPQAFLESKNNLDKLLIIIQNVDIAAHVHKIPALVSLKKLPSVSFAGVDSLDDVKNHTYNELFVSGGFIVSDEFVLNPDFITYERLHKFLKMLEKQSSPENLWQWKVHCKTQKKLKELGRPTYQKRHLVTAERRFEMFPHYSSNGIVITSIDDVMNSFHSLIGFHDNAEEPPAFDNHPPQTPPAVLKDECVEEEDMSLDSEDDAAVIEEPGAQGPDRGPPGSLPPPLPQAQEFRPPLPEHEHLSFLPPASGETPLDFQALKSAISLFKASAAQRPAGDYEGGAGGSSPGAFNVNPHQSFLTGPATAPGAPPRGPLLGTGGALYLAAGEAGVAPHGWAGAPGGVSSACGTPTSQDDGALGPEAARGKGPTPGSGSSASGTPNSQGGATPSGAGAARTSNPGGSSTPSSQGSLTPGPSRAVESQAAPTLTPGPARGGAHGQGLLPLPPPQGAGSVNGRGRGGGGPVPAPFDGAWGNGAGPVAVGYRGLVPGRSRPRGCREMRGGACIRGFPLGRGRGQPGGYYSDFTQDTYLSWGEEHWSPGDAYGTHRDGYNGW</sequence>
<protein>
    <submittedName>
        <fullName evidence="4">Uncharacterized protein</fullName>
    </submittedName>
</protein>
<dbReference type="PANTHER" id="PTHR16207">
    <property type="entry name" value="SET DOMAIN-CONTAINING PROTEIN"/>
    <property type="match status" value="1"/>
</dbReference>
<dbReference type="PANTHER" id="PTHR16207:SF1">
    <property type="entry name" value="PROTEIN TASOR"/>
    <property type="match status" value="1"/>
</dbReference>
<feature type="region of interest" description="Disordered" evidence="1">
    <location>
        <begin position="400"/>
        <end position="438"/>
    </location>
</feature>
<dbReference type="Proteomes" id="UP001152803">
    <property type="component" value="Unassembled WGS sequence"/>
</dbReference>
<feature type="region of interest" description="Disordered" evidence="1">
    <location>
        <begin position="333"/>
        <end position="375"/>
    </location>
</feature>
<evidence type="ECO:0000259" key="3">
    <source>
        <dbReference type="Pfam" id="PF24630"/>
    </source>
</evidence>
<comment type="caution">
    <text evidence="4">The sequence shown here is derived from an EMBL/GenBank/DDBJ whole genome shotgun (WGS) entry which is preliminary data.</text>
</comment>
<dbReference type="AlphaFoldDB" id="A0A9Q1D4D4"/>
<dbReference type="Pfam" id="PF23314">
    <property type="entry name" value="TASOR_alpha-beta"/>
    <property type="match status" value="1"/>
</dbReference>
<dbReference type="GO" id="GO:0005654">
    <property type="term" value="C:nucleoplasm"/>
    <property type="evidence" value="ECO:0007669"/>
    <property type="project" value="TreeGrafter"/>
</dbReference>
<feature type="region of interest" description="Disordered" evidence="1">
    <location>
        <begin position="1"/>
        <end position="70"/>
    </location>
</feature>
<name>A0A9Q1D4D4_CONCO</name>
<dbReference type="EMBL" id="JAFJMO010000013">
    <property type="protein sequence ID" value="KAJ8258363.1"/>
    <property type="molecule type" value="Genomic_DNA"/>
</dbReference>
<reference evidence="4" key="1">
    <citation type="journal article" date="2023" name="Science">
        <title>Genome structures resolve the early diversification of teleost fishes.</title>
        <authorList>
            <person name="Parey E."/>
            <person name="Louis A."/>
            <person name="Montfort J."/>
            <person name="Bouchez O."/>
            <person name="Roques C."/>
            <person name="Iampietro C."/>
            <person name="Lluch J."/>
            <person name="Castinel A."/>
            <person name="Donnadieu C."/>
            <person name="Desvignes T."/>
            <person name="Floi Bucao C."/>
            <person name="Jouanno E."/>
            <person name="Wen M."/>
            <person name="Mejri S."/>
            <person name="Dirks R."/>
            <person name="Jansen H."/>
            <person name="Henkel C."/>
            <person name="Chen W.J."/>
            <person name="Zahm M."/>
            <person name="Cabau C."/>
            <person name="Klopp C."/>
            <person name="Thompson A.W."/>
            <person name="Robinson-Rechavi M."/>
            <person name="Braasch I."/>
            <person name="Lecointre G."/>
            <person name="Bobe J."/>
            <person name="Postlethwait J.H."/>
            <person name="Berthelot C."/>
            <person name="Roest Crollius H."/>
            <person name="Guiguen Y."/>
        </authorList>
    </citation>
    <scope>NUCLEOTIDE SEQUENCE</scope>
    <source>
        <strain evidence="4">Concon-B</strain>
    </source>
</reference>
<evidence type="ECO:0000256" key="1">
    <source>
        <dbReference type="SAM" id="MobiDB-lite"/>
    </source>
</evidence>
<feature type="region of interest" description="Disordered" evidence="1">
    <location>
        <begin position="470"/>
        <end position="591"/>
    </location>
</feature>
<feature type="compositionally biased region" description="Gly residues" evidence="1">
    <location>
        <begin position="577"/>
        <end position="588"/>
    </location>
</feature>
<dbReference type="InterPro" id="IPR056242">
    <property type="entry name" value="PIN_TASOR"/>
</dbReference>
<gene>
    <name evidence="4" type="ORF">COCON_G00173750</name>
</gene>
<feature type="compositionally biased region" description="Pro residues" evidence="1">
    <location>
        <begin position="342"/>
        <end position="353"/>
    </location>
</feature>
<dbReference type="OrthoDB" id="8964052at2759"/>
<feature type="compositionally biased region" description="Low complexity" evidence="1">
    <location>
        <begin position="490"/>
        <end position="507"/>
    </location>
</feature>
<feature type="compositionally biased region" description="Low complexity" evidence="1">
    <location>
        <begin position="521"/>
        <end position="541"/>
    </location>
</feature>
<dbReference type="InterPro" id="IPR056243">
    <property type="entry name" value="TASOR_ab_dom"/>
</dbReference>
<dbReference type="GO" id="GO:0000792">
    <property type="term" value="C:heterochromatin"/>
    <property type="evidence" value="ECO:0007669"/>
    <property type="project" value="TreeGrafter"/>
</dbReference>
<evidence type="ECO:0000313" key="4">
    <source>
        <dbReference type="EMBL" id="KAJ8258363.1"/>
    </source>
</evidence>
<accession>A0A9Q1D4D4</accession>
<proteinExistence type="predicted"/>
<organism evidence="4 5">
    <name type="scientific">Conger conger</name>
    <name type="common">Conger eel</name>
    <name type="synonym">Muraena conger</name>
    <dbReference type="NCBI Taxonomy" id="82655"/>
    <lineage>
        <taxon>Eukaryota</taxon>
        <taxon>Metazoa</taxon>
        <taxon>Chordata</taxon>
        <taxon>Craniata</taxon>
        <taxon>Vertebrata</taxon>
        <taxon>Euteleostomi</taxon>
        <taxon>Actinopterygii</taxon>
        <taxon>Neopterygii</taxon>
        <taxon>Teleostei</taxon>
        <taxon>Anguilliformes</taxon>
        <taxon>Congridae</taxon>
        <taxon>Conger</taxon>
    </lineage>
</organism>
<keyword evidence="5" id="KW-1185">Reference proteome</keyword>
<dbReference type="GO" id="GO:0045814">
    <property type="term" value="P:negative regulation of gene expression, epigenetic"/>
    <property type="evidence" value="ECO:0007669"/>
    <property type="project" value="InterPro"/>
</dbReference>
<evidence type="ECO:0000313" key="5">
    <source>
        <dbReference type="Proteomes" id="UP001152803"/>
    </source>
</evidence>
<dbReference type="InterPro" id="IPR046432">
    <property type="entry name" value="TASOR"/>
</dbReference>
<feature type="domain" description="TASOR alpha/beta" evidence="2">
    <location>
        <begin position="93"/>
        <end position="188"/>
    </location>
</feature>